<evidence type="ECO:0000313" key="3">
    <source>
        <dbReference type="Proteomes" id="UP000004219"/>
    </source>
</evidence>
<dbReference type="RefSeq" id="WP_005847916.1">
    <property type="nucleotide sequence ID" value="NZ_JH724282.1"/>
</dbReference>
<sequence length="239" mass="28446">MKRMNRLFSWFIEQLPIRYTLGIIHDAHEWQKKSLLYELEKNGKKNYFTTLKLLILVVALVVTIIFNEGIDKEFAGYIITALSIFIGLNINLIIMIFDKFNSTNFDVTNKTHIERVRLLKRRNFFMQYTSLTAYSIILSIILILLLSLCFSTSYSMSISVVDYFLYYKDLVVSDIPLFWSWEAFRNCLYLVGILFLRCLTYYLMFYYLLILLYSIGSAYAYISQEFKNRKIEIYQGQKF</sequence>
<keyword evidence="1" id="KW-1133">Transmembrane helix</keyword>
<gene>
    <name evidence="2" type="ORF">HMPREF1058_00245</name>
</gene>
<comment type="caution">
    <text evidence="2">The sequence shown here is derived from an EMBL/GenBank/DDBJ whole genome shotgun (WGS) entry which is preliminary data.</text>
</comment>
<evidence type="ECO:0000256" key="1">
    <source>
        <dbReference type="SAM" id="Phobius"/>
    </source>
</evidence>
<keyword evidence="3" id="KW-1185">Reference proteome</keyword>
<dbReference type="HOGENOM" id="CLU_1159311_0_0_10"/>
<keyword evidence="1" id="KW-0812">Transmembrane</keyword>
<dbReference type="PATRIC" id="fig|997891.3.peg.250"/>
<reference evidence="2 3" key="1">
    <citation type="submission" date="2012-02" db="EMBL/GenBank/DDBJ databases">
        <title>The Genome Sequence of Bacteroides vulgatus CL09T03C04.</title>
        <authorList>
            <consortium name="The Broad Institute Genome Sequencing Platform"/>
            <person name="Earl A."/>
            <person name="Ward D."/>
            <person name="Feldgarden M."/>
            <person name="Gevers D."/>
            <person name="Zitomersky N.L."/>
            <person name="Coyne M.J."/>
            <person name="Comstock L.E."/>
            <person name="Young S.K."/>
            <person name="Zeng Q."/>
            <person name="Gargeya S."/>
            <person name="Fitzgerald M."/>
            <person name="Haas B."/>
            <person name="Abouelleil A."/>
            <person name="Alvarado L."/>
            <person name="Arachchi H.M."/>
            <person name="Berlin A."/>
            <person name="Chapman S.B."/>
            <person name="Gearin G."/>
            <person name="Goldberg J."/>
            <person name="Griggs A."/>
            <person name="Gujja S."/>
            <person name="Hansen M."/>
            <person name="Heiman D."/>
            <person name="Howarth C."/>
            <person name="Larimer J."/>
            <person name="Lui A."/>
            <person name="MacDonald P.J.P."/>
            <person name="McCowen C."/>
            <person name="Montmayeur A."/>
            <person name="Murphy C."/>
            <person name="Neiman D."/>
            <person name="Pearson M."/>
            <person name="Priest M."/>
            <person name="Roberts A."/>
            <person name="Saif S."/>
            <person name="Shea T."/>
            <person name="Sisk P."/>
            <person name="Stolte C."/>
            <person name="Sykes S."/>
            <person name="Wortman J."/>
            <person name="Nusbaum C."/>
            <person name="Birren B."/>
        </authorList>
    </citation>
    <scope>NUCLEOTIDE SEQUENCE [LARGE SCALE GENOMIC DNA]</scope>
    <source>
        <strain evidence="2 3">CL09T03C04</strain>
    </source>
</reference>
<organism evidence="2 3">
    <name type="scientific">Phocaeicola vulgatus CL09T03C04</name>
    <dbReference type="NCBI Taxonomy" id="997891"/>
    <lineage>
        <taxon>Bacteria</taxon>
        <taxon>Pseudomonadati</taxon>
        <taxon>Bacteroidota</taxon>
        <taxon>Bacteroidia</taxon>
        <taxon>Bacteroidales</taxon>
        <taxon>Bacteroidaceae</taxon>
        <taxon>Phocaeicola</taxon>
    </lineage>
</organism>
<proteinExistence type="predicted"/>
<protein>
    <submittedName>
        <fullName evidence="2">Uncharacterized protein</fullName>
    </submittedName>
</protein>
<accession>I9ULR4</accession>
<dbReference type="AlphaFoldDB" id="I9ULR4"/>
<feature type="transmembrane region" description="Helical" evidence="1">
    <location>
        <begin position="74"/>
        <end position="97"/>
    </location>
</feature>
<feature type="transmembrane region" description="Helical" evidence="1">
    <location>
        <begin position="46"/>
        <end position="67"/>
    </location>
</feature>
<dbReference type="Proteomes" id="UP000004219">
    <property type="component" value="Unassembled WGS sequence"/>
</dbReference>
<keyword evidence="1" id="KW-0472">Membrane</keyword>
<feature type="transmembrane region" description="Helical" evidence="1">
    <location>
        <begin position="201"/>
        <end position="222"/>
    </location>
</feature>
<name>I9ULR4_PHOVU</name>
<feature type="transmembrane region" description="Helical" evidence="1">
    <location>
        <begin position="131"/>
        <end position="151"/>
    </location>
</feature>
<evidence type="ECO:0000313" key="2">
    <source>
        <dbReference type="EMBL" id="EIY83611.1"/>
    </source>
</evidence>
<dbReference type="EMBL" id="AGXZ01000002">
    <property type="protein sequence ID" value="EIY83611.1"/>
    <property type="molecule type" value="Genomic_DNA"/>
</dbReference>